<organism evidence="2 3">
    <name type="scientific">Porites lobata</name>
    <dbReference type="NCBI Taxonomy" id="104759"/>
    <lineage>
        <taxon>Eukaryota</taxon>
        <taxon>Metazoa</taxon>
        <taxon>Cnidaria</taxon>
        <taxon>Anthozoa</taxon>
        <taxon>Hexacorallia</taxon>
        <taxon>Scleractinia</taxon>
        <taxon>Fungiina</taxon>
        <taxon>Poritidae</taxon>
        <taxon>Porites</taxon>
    </lineage>
</organism>
<proteinExistence type="predicted"/>
<feature type="region of interest" description="Disordered" evidence="1">
    <location>
        <begin position="49"/>
        <end position="68"/>
    </location>
</feature>
<evidence type="ECO:0000313" key="2">
    <source>
        <dbReference type="EMBL" id="CAH3138746.1"/>
    </source>
</evidence>
<name>A0ABN8PAM9_9CNID</name>
<reference evidence="2 3" key="1">
    <citation type="submission" date="2022-05" db="EMBL/GenBank/DDBJ databases">
        <authorList>
            <consortium name="Genoscope - CEA"/>
            <person name="William W."/>
        </authorList>
    </citation>
    <scope>NUCLEOTIDE SEQUENCE [LARGE SCALE GENOMIC DNA]</scope>
</reference>
<gene>
    <name evidence="2" type="ORF">PLOB_00040294</name>
</gene>
<sequence>MAYSSSESLIMTLLEQIRTLESERDKALQLANELQAKQKGGENFLVAASNEDSLSENSSNNEDDDSKLEKLKEENEALKGTVESMTQTLIFDLEEIRLNEEQRRFNLKQLACEQSDDQAGELEEMDAESYRTMLDMCKKYYGKMVSELQDERSALQQKTEKQQALLLEKDMKIAQLEMKLQQSSKK</sequence>
<comment type="caution">
    <text evidence="2">The sequence shown here is derived from an EMBL/GenBank/DDBJ whole genome shotgun (WGS) entry which is preliminary data.</text>
</comment>
<dbReference type="Proteomes" id="UP001159405">
    <property type="component" value="Unassembled WGS sequence"/>
</dbReference>
<keyword evidence="3" id="KW-1185">Reference proteome</keyword>
<evidence type="ECO:0000256" key="1">
    <source>
        <dbReference type="SAM" id="MobiDB-lite"/>
    </source>
</evidence>
<feature type="compositionally biased region" description="Low complexity" evidence="1">
    <location>
        <begin position="49"/>
        <end position="60"/>
    </location>
</feature>
<protein>
    <submittedName>
        <fullName evidence="2">Uncharacterized protein</fullName>
    </submittedName>
</protein>
<dbReference type="EMBL" id="CALNXK010000061">
    <property type="protein sequence ID" value="CAH3138746.1"/>
    <property type="molecule type" value="Genomic_DNA"/>
</dbReference>
<evidence type="ECO:0000313" key="3">
    <source>
        <dbReference type="Proteomes" id="UP001159405"/>
    </source>
</evidence>
<accession>A0ABN8PAM9</accession>